<feature type="transmembrane region" description="Helical" evidence="8">
    <location>
        <begin position="254"/>
        <end position="274"/>
    </location>
</feature>
<proteinExistence type="inferred from homology"/>
<comment type="subcellular location">
    <subcellularLocation>
        <location evidence="1 8">Cell membrane</location>
        <topology evidence="1 8">Multi-pass membrane protein</topology>
    </subcellularLocation>
</comment>
<feature type="transmembrane region" description="Helical" evidence="8">
    <location>
        <begin position="223"/>
        <end position="242"/>
    </location>
</feature>
<keyword evidence="5 8" id="KW-0812">Transmembrane</keyword>
<evidence type="ECO:0000256" key="8">
    <source>
        <dbReference type="RuleBase" id="RU361157"/>
    </source>
</evidence>
<dbReference type="EMBL" id="JAPZVM010000003">
    <property type="protein sequence ID" value="MCZ8372184.1"/>
    <property type="molecule type" value="Genomic_DNA"/>
</dbReference>
<gene>
    <name evidence="10" type="ORF">O6P32_05590</name>
</gene>
<keyword evidence="6 8" id="KW-1133">Transmembrane helix</keyword>
<protein>
    <recommendedName>
        <fullName evidence="8">Transport permease protein</fullName>
    </recommendedName>
</protein>
<organism evidence="10 11">
    <name type="scientific">Phocaeicola acetigenes</name>
    <dbReference type="NCBI Taxonomy" id="3016083"/>
    <lineage>
        <taxon>Bacteria</taxon>
        <taxon>Pseudomonadati</taxon>
        <taxon>Bacteroidota</taxon>
        <taxon>Bacteroidia</taxon>
        <taxon>Bacteroidales</taxon>
        <taxon>Bacteroidaceae</taxon>
        <taxon>Phocaeicola</taxon>
    </lineage>
</organism>
<sequence>MKQFIAFVRKEFYHILRDKRTLLILIGMPIVQIILFGFAISTEVKNVQTAILVSSTDTDTRYLIDRIDANEYFTVKYIVHSPEELEVLFRKNKIELAIAFPPDFNRQRFDTEQIQIIADATDPNLALTRSSYASGIIRTAQATLADAGKVHPSLLVHNRLLYNPQMKSAYNFVPGVMGLILMLICAMMTSISIVREKETGTMELLLVSPVHPFLVILSKAVPYFALSVLNLTTILLLSVFVLDVPVAGNLGSLLGVSLLFIFVSLALGLLISCLTRTQVAALLVSAMVLMIPTIILSGIIFPIGSMPPILQGLSCLIPARWYVSIVRKLMIEGVPLAYVWQEVSVLLLMGILLTGLTIRKFNNRLE</sequence>
<dbReference type="Pfam" id="PF12698">
    <property type="entry name" value="ABC2_membrane_3"/>
    <property type="match status" value="1"/>
</dbReference>
<evidence type="ECO:0000256" key="4">
    <source>
        <dbReference type="ARBA" id="ARBA00022475"/>
    </source>
</evidence>
<dbReference type="InterPro" id="IPR051449">
    <property type="entry name" value="ABC-2_transporter_component"/>
</dbReference>
<keyword evidence="11" id="KW-1185">Reference proteome</keyword>
<feature type="transmembrane region" description="Helical" evidence="8">
    <location>
        <begin position="172"/>
        <end position="194"/>
    </location>
</feature>
<accession>A0ABT4PGL0</accession>
<evidence type="ECO:0000256" key="3">
    <source>
        <dbReference type="ARBA" id="ARBA00022448"/>
    </source>
</evidence>
<feature type="domain" description="ABC transmembrane type-2" evidence="9">
    <location>
        <begin position="114"/>
        <end position="364"/>
    </location>
</feature>
<evidence type="ECO:0000313" key="11">
    <source>
        <dbReference type="Proteomes" id="UP001141933"/>
    </source>
</evidence>
<dbReference type="InterPro" id="IPR000412">
    <property type="entry name" value="ABC_2_transport"/>
</dbReference>
<comment type="caution">
    <text evidence="10">The sequence shown here is derived from an EMBL/GenBank/DDBJ whole genome shotgun (WGS) entry which is preliminary data.</text>
</comment>
<dbReference type="PROSITE" id="PS51012">
    <property type="entry name" value="ABC_TM2"/>
    <property type="match status" value="1"/>
</dbReference>
<evidence type="ECO:0000256" key="5">
    <source>
        <dbReference type="ARBA" id="ARBA00022692"/>
    </source>
</evidence>
<evidence type="ECO:0000259" key="9">
    <source>
        <dbReference type="PROSITE" id="PS51012"/>
    </source>
</evidence>
<dbReference type="RefSeq" id="WP_178266761.1">
    <property type="nucleotide sequence ID" value="NZ_JAPZVM010000003.1"/>
</dbReference>
<evidence type="ECO:0000256" key="6">
    <source>
        <dbReference type="ARBA" id="ARBA00022989"/>
    </source>
</evidence>
<keyword evidence="4 8" id="KW-1003">Cell membrane</keyword>
<evidence type="ECO:0000256" key="2">
    <source>
        <dbReference type="ARBA" id="ARBA00007783"/>
    </source>
</evidence>
<feature type="transmembrane region" description="Helical" evidence="8">
    <location>
        <begin position="21"/>
        <end position="40"/>
    </location>
</feature>
<dbReference type="Proteomes" id="UP001141933">
    <property type="component" value="Unassembled WGS sequence"/>
</dbReference>
<keyword evidence="7 8" id="KW-0472">Membrane</keyword>
<dbReference type="PRINTS" id="PR00164">
    <property type="entry name" value="ABC2TRNSPORT"/>
</dbReference>
<evidence type="ECO:0000313" key="10">
    <source>
        <dbReference type="EMBL" id="MCZ8372184.1"/>
    </source>
</evidence>
<comment type="similarity">
    <text evidence="2 8">Belongs to the ABC-2 integral membrane protein family.</text>
</comment>
<dbReference type="InterPro" id="IPR013525">
    <property type="entry name" value="ABC2_TM"/>
</dbReference>
<name>A0ABT4PGL0_9BACT</name>
<feature type="transmembrane region" description="Helical" evidence="8">
    <location>
        <begin position="338"/>
        <end position="358"/>
    </location>
</feature>
<dbReference type="PANTHER" id="PTHR30294:SF29">
    <property type="entry name" value="MULTIDRUG ABC TRANSPORTER PERMEASE YBHS-RELATED"/>
    <property type="match status" value="1"/>
</dbReference>
<dbReference type="InterPro" id="IPR047817">
    <property type="entry name" value="ABC2_TM_bact-type"/>
</dbReference>
<dbReference type="PANTHER" id="PTHR30294">
    <property type="entry name" value="MEMBRANE COMPONENT OF ABC TRANSPORTER YHHJ-RELATED"/>
    <property type="match status" value="1"/>
</dbReference>
<feature type="transmembrane region" description="Helical" evidence="8">
    <location>
        <begin position="281"/>
        <end position="303"/>
    </location>
</feature>
<evidence type="ECO:0000256" key="1">
    <source>
        <dbReference type="ARBA" id="ARBA00004651"/>
    </source>
</evidence>
<reference evidence="10" key="1">
    <citation type="submission" date="2022-12" db="EMBL/GenBank/DDBJ databases">
        <title>Phocaeicola acetigenes sp. nov., isolated feces from a healthy human.</title>
        <authorList>
            <person name="Do H."/>
            <person name="Ha Y.B."/>
            <person name="Kim J.-S."/>
            <person name="Suh M.K."/>
            <person name="Kim H.S."/>
            <person name="Lee J.-S."/>
        </authorList>
    </citation>
    <scope>NUCLEOTIDE SEQUENCE</scope>
    <source>
        <strain evidence="10">KGMB11183</strain>
    </source>
</reference>
<keyword evidence="3 8" id="KW-0813">Transport</keyword>
<evidence type="ECO:0000256" key="7">
    <source>
        <dbReference type="ARBA" id="ARBA00023136"/>
    </source>
</evidence>